<gene>
    <name evidence="8" type="ORF">ASPGLDRAFT_41845</name>
</gene>
<dbReference type="STRING" id="1160497.A0A1L9VWM0"/>
<dbReference type="GO" id="GO:0050660">
    <property type="term" value="F:flavin adenine dinucleotide binding"/>
    <property type="evidence" value="ECO:0007669"/>
    <property type="project" value="InterPro"/>
</dbReference>
<comment type="cofactor">
    <cofactor evidence="1">
        <name>FAD</name>
        <dbReference type="ChEBI" id="CHEBI:57692"/>
    </cofactor>
</comment>
<keyword evidence="5" id="KW-0521">NADP</keyword>
<evidence type="ECO:0000256" key="7">
    <source>
        <dbReference type="ARBA" id="ARBA00023033"/>
    </source>
</evidence>
<keyword evidence="3" id="KW-0285">Flavoprotein</keyword>
<dbReference type="InterPro" id="IPR020946">
    <property type="entry name" value="Flavin_mOase-like"/>
</dbReference>
<dbReference type="EMBL" id="KV878889">
    <property type="protein sequence ID" value="OJJ88299.1"/>
    <property type="molecule type" value="Genomic_DNA"/>
</dbReference>
<dbReference type="RefSeq" id="XP_022404975.1">
    <property type="nucleotide sequence ID" value="XM_022545497.1"/>
</dbReference>
<dbReference type="Proteomes" id="UP000184300">
    <property type="component" value="Unassembled WGS sequence"/>
</dbReference>
<dbReference type="GO" id="GO:0050661">
    <property type="term" value="F:NADP binding"/>
    <property type="evidence" value="ECO:0007669"/>
    <property type="project" value="InterPro"/>
</dbReference>
<evidence type="ECO:0000256" key="5">
    <source>
        <dbReference type="ARBA" id="ARBA00022857"/>
    </source>
</evidence>
<dbReference type="InterPro" id="IPR050775">
    <property type="entry name" value="FAD-binding_Monooxygenases"/>
</dbReference>
<name>A0A1L9VWM0_ASPGL</name>
<evidence type="ECO:0000256" key="1">
    <source>
        <dbReference type="ARBA" id="ARBA00001974"/>
    </source>
</evidence>
<evidence type="ECO:0000256" key="6">
    <source>
        <dbReference type="ARBA" id="ARBA00023002"/>
    </source>
</evidence>
<dbReference type="SUPFAM" id="SSF51905">
    <property type="entry name" value="FAD/NAD(P)-binding domain"/>
    <property type="match status" value="2"/>
</dbReference>
<dbReference type="InterPro" id="IPR036188">
    <property type="entry name" value="FAD/NAD-bd_sf"/>
</dbReference>
<dbReference type="AlphaFoldDB" id="A0A1L9VWM0"/>
<evidence type="ECO:0000313" key="8">
    <source>
        <dbReference type="EMBL" id="OJJ88299.1"/>
    </source>
</evidence>
<evidence type="ECO:0000256" key="4">
    <source>
        <dbReference type="ARBA" id="ARBA00022827"/>
    </source>
</evidence>
<protein>
    <recommendedName>
        <fullName evidence="10">FAD/NAD(P)-binding domain-containing protein</fullName>
    </recommendedName>
</protein>
<reference evidence="9" key="1">
    <citation type="journal article" date="2017" name="Genome Biol.">
        <title>Comparative genomics reveals high biological diversity and specific adaptations in the industrially and medically important fungal genus Aspergillus.</title>
        <authorList>
            <person name="de Vries R.P."/>
            <person name="Riley R."/>
            <person name="Wiebenga A."/>
            <person name="Aguilar-Osorio G."/>
            <person name="Amillis S."/>
            <person name="Uchima C.A."/>
            <person name="Anderluh G."/>
            <person name="Asadollahi M."/>
            <person name="Askin M."/>
            <person name="Barry K."/>
            <person name="Battaglia E."/>
            <person name="Bayram O."/>
            <person name="Benocci T."/>
            <person name="Braus-Stromeyer S.A."/>
            <person name="Caldana C."/>
            <person name="Canovas D."/>
            <person name="Cerqueira G.C."/>
            <person name="Chen F."/>
            <person name="Chen W."/>
            <person name="Choi C."/>
            <person name="Clum A."/>
            <person name="Dos Santos R.A."/>
            <person name="Damasio A.R."/>
            <person name="Diallinas G."/>
            <person name="Emri T."/>
            <person name="Fekete E."/>
            <person name="Flipphi M."/>
            <person name="Freyberg S."/>
            <person name="Gallo A."/>
            <person name="Gournas C."/>
            <person name="Habgood R."/>
            <person name="Hainaut M."/>
            <person name="Harispe M.L."/>
            <person name="Henrissat B."/>
            <person name="Hilden K.S."/>
            <person name="Hope R."/>
            <person name="Hossain A."/>
            <person name="Karabika E."/>
            <person name="Karaffa L."/>
            <person name="Karanyi Z."/>
            <person name="Krasevec N."/>
            <person name="Kuo A."/>
            <person name="Kusch H."/>
            <person name="LaButti K."/>
            <person name="Lagendijk E.L."/>
            <person name="Lapidus A."/>
            <person name="Levasseur A."/>
            <person name="Lindquist E."/>
            <person name="Lipzen A."/>
            <person name="Logrieco A.F."/>
            <person name="MacCabe A."/>
            <person name="Maekelae M.R."/>
            <person name="Malavazi I."/>
            <person name="Melin P."/>
            <person name="Meyer V."/>
            <person name="Mielnichuk N."/>
            <person name="Miskei M."/>
            <person name="Molnar A.P."/>
            <person name="Mule G."/>
            <person name="Ngan C.Y."/>
            <person name="Orejas M."/>
            <person name="Orosz E."/>
            <person name="Ouedraogo J.P."/>
            <person name="Overkamp K.M."/>
            <person name="Park H.-S."/>
            <person name="Perrone G."/>
            <person name="Piumi F."/>
            <person name="Punt P.J."/>
            <person name="Ram A.F."/>
            <person name="Ramon A."/>
            <person name="Rauscher S."/>
            <person name="Record E."/>
            <person name="Riano-Pachon D.M."/>
            <person name="Robert V."/>
            <person name="Roehrig J."/>
            <person name="Ruller R."/>
            <person name="Salamov A."/>
            <person name="Salih N.S."/>
            <person name="Samson R.A."/>
            <person name="Sandor E."/>
            <person name="Sanguinetti M."/>
            <person name="Schuetze T."/>
            <person name="Sepcic K."/>
            <person name="Shelest E."/>
            <person name="Sherlock G."/>
            <person name="Sophianopoulou V."/>
            <person name="Squina F.M."/>
            <person name="Sun H."/>
            <person name="Susca A."/>
            <person name="Todd R.B."/>
            <person name="Tsang A."/>
            <person name="Unkles S.E."/>
            <person name="van de Wiele N."/>
            <person name="van Rossen-Uffink D."/>
            <person name="Oliveira J.V."/>
            <person name="Vesth T.C."/>
            <person name="Visser J."/>
            <person name="Yu J.-H."/>
            <person name="Zhou M."/>
            <person name="Andersen M.R."/>
            <person name="Archer D.B."/>
            <person name="Baker S.E."/>
            <person name="Benoit I."/>
            <person name="Brakhage A.A."/>
            <person name="Braus G.H."/>
            <person name="Fischer R."/>
            <person name="Frisvad J.C."/>
            <person name="Goldman G.H."/>
            <person name="Houbraken J."/>
            <person name="Oakley B."/>
            <person name="Pocsi I."/>
            <person name="Scazzocchio C."/>
            <person name="Seiboth B."/>
            <person name="vanKuyk P.A."/>
            <person name="Wortman J."/>
            <person name="Dyer P.S."/>
            <person name="Grigoriev I.V."/>
        </authorList>
    </citation>
    <scope>NUCLEOTIDE SEQUENCE [LARGE SCALE GENOMIC DNA]</scope>
    <source>
        <strain evidence="9">CBS 516.65</strain>
    </source>
</reference>
<keyword evidence="6" id="KW-0560">Oxidoreductase</keyword>
<evidence type="ECO:0008006" key="10">
    <source>
        <dbReference type="Google" id="ProtNLM"/>
    </source>
</evidence>
<organism evidence="8 9">
    <name type="scientific">Aspergillus glaucus CBS 516.65</name>
    <dbReference type="NCBI Taxonomy" id="1160497"/>
    <lineage>
        <taxon>Eukaryota</taxon>
        <taxon>Fungi</taxon>
        <taxon>Dikarya</taxon>
        <taxon>Ascomycota</taxon>
        <taxon>Pezizomycotina</taxon>
        <taxon>Eurotiomycetes</taxon>
        <taxon>Eurotiomycetidae</taxon>
        <taxon>Eurotiales</taxon>
        <taxon>Aspergillaceae</taxon>
        <taxon>Aspergillus</taxon>
        <taxon>Aspergillus subgen. Aspergillus</taxon>
    </lineage>
</organism>
<proteinExistence type="inferred from homology"/>
<dbReference type="PANTHER" id="PTHR43098:SF3">
    <property type="entry name" value="L-ORNITHINE N(5)-MONOOXYGENASE-RELATED"/>
    <property type="match status" value="1"/>
</dbReference>
<sequence length="549" mass="61382">MTVVQSVEHGTSHVRGGLNLDAIIIGAGFSGLYLLHKLRDELKSNVKVFEAEPDIGGTWHANRYPGARVDCPAPHYAYSSKKIWQSWTWSERYPSQPELKSYFEHVDRILHVRNDCIFNSEVNSSTFDKVSGRWTVQTADGKVATAKYLLVAVGFASKPYLPDWQGISSFQGPIFHSAKWPEGGVDVKGKKVAVIGTGSTGIQITQEWAKEADETFLFQRTPNLCLPMAQQRLDVPKQEKSKFNYEHMFTYCVSTFGGLEYEPTPRNTADDSPEDREALYEKLYKDGGFKFWFNNYQDLLFDATANRAAYDFWARKTRSRISDPVKKDLLAPLEPPHPFGAKRPSLEQDFYEQVDKPNVHIIDTKRNPVVEVRPQGIVTADGNLHEIDIIAVATGFDAFTGGLKRLGLKGTDGIVLGERWRNGVTTNLGMTVSGFPNMFLPYSLQAPTAFANGPRIIEMQGNWIASIICKMENEGVKSLVATREAERAWSDEVNALANMSLLPQANSWYMGSNIPGKPVQSLNYIGGLPTYGARCAKAIEQDFRGFVKE</sequence>
<evidence type="ECO:0000256" key="2">
    <source>
        <dbReference type="ARBA" id="ARBA00010139"/>
    </source>
</evidence>
<keyword evidence="9" id="KW-1185">Reference proteome</keyword>
<dbReference type="OrthoDB" id="66881at2759"/>
<dbReference type="GeneID" id="34461758"/>
<evidence type="ECO:0000256" key="3">
    <source>
        <dbReference type="ARBA" id="ARBA00022630"/>
    </source>
</evidence>
<dbReference type="GO" id="GO:0004499">
    <property type="term" value="F:N,N-dimethylaniline monooxygenase activity"/>
    <property type="evidence" value="ECO:0007669"/>
    <property type="project" value="InterPro"/>
</dbReference>
<dbReference type="Gene3D" id="3.50.50.60">
    <property type="entry name" value="FAD/NAD(P)-binding domain"/>
    <property type="match status" value="3"/>
</dbReference>
<evidence type="ECO:0000313" key="9">
    <source>
        <dbReference type="Proteomes" id="UP000184300"/>
    </source>
</evidence>
<dbReference type="Pfam" id="PF00743">
    <property type="entry name" value="FMO-like"/>
    <property type="match status" value="1"/>
</dbReference>
<keyword evidence="4" id="KW-0274">FAD</keyword>
<dbReference type="PANTHER" id="PTHR43098">
    <property type="entry name" value="L-ORNITHINE N(5)-MONOOXYGENASE-RELATED"/>
    <property type="match status" value="1"/>
</dbReference>
<comment type="similarity">
    <text evidence="2">Belongs to the FAD-binding monooxygenase family.</text>
</comment>
<accession>A0A1L9VWM0</accession>
<dbReference type="VEuPathDB" id="FungiDB:ASPGLDRAFT_41845"/>
<keyword evidence="7" id="KW-0503">Monooxygenase</keyword>